<comment type="caution">
    <text evidence="1">The sequence shown here is derived from an EMBL/GenBank/DDBJ whole genome shotgun (WGS) entry which is preliminary data.</text>
</comment>
<keyword evidence="1" id="KW-0496">Mitochondrion</keyword>
<dbReference type="AlphaFoldDB" id="A0A101M493"/>
<organism evidence="1">
    <name type="scientific">Picea glauca</name>
    <name type="common">White spruce</name>
    <name type="synonym">Pinus glauca</name>
    <dbReference type="NCBI Taxonomy" id="3330"/>
    <lineage>
        <taxon>Eukaryota</taxon>
        <taxon>Viridiplantae</taxon>
        <taxon>Streptophyta</taxon>
        <taxon>Embryophyta</taxon>
        <taxon>Tracheophyta</taxon>
        <taxon>Spermatophyta</taxon>
        <taxon>Pinopsida</taxon>
        <taxon>Pinidae</taxon>
        <taxon>Conifers I</taxon>
        <taxon>Pinales</taxon>
        <taxon>Pinaceae</taxon>
        <taxon>Picea</taxon>
    </lineage>
</organism>
<accession>A0A101M493</accession>
<geneLocation type="mitochondrion" evidence="1"/>
<proteinExistence type="predicted"/>
<name>A0A101M493_PICGL</name>
<sequence>MRNNSINGQRTFGCSFFSSFNEARCGPSVAPCLNISFHVHTQTSWCEGMISRTELRQE</sequence>
<gene>
    <name evidence="1" type="ORF">ABT39_MTgene630</name>
</gene>
<dbReference type="EMBL" id="LKAM01000001">
    <property type="protein sequence ID" value="KUM50786.1"/>
    <property type="molecule type" value="Genomic_DNA"/>
</dbReference>
<reference evidence="1" key="1">
    <citation type="journal article" date="2015" name="Genome Biol. Evol.">
        <title>Organellar Genomes of White Spruce (Picea glauca): Assembly and Annotation.</title>
        <authorList>
            <person name="Jackman S.D."/>
            <person name="Warren R.L."/>
            <person name="Gibb E.A."/>
            <person name="Vandervalk B.P."/>
            <person name="Mohamadi H."/>
            <person name="Chu J."/>
            <person name="Raymond A."/>
            <person name="Pleasance S."/>
            <person name="Coope R."/>
            <person name="Wildung M.R."/>
            <person name="Ritland C.E."/>
            <person name="Bousquet J."/>
            <person name="Jones S.J."/>
            <person name="Bohlmann J."/>
            <person name="Birol I."/>
        </authorList>
    </citation>
    <scope>NUCLEOTIDE SEQUENCE [LARGE SCALE GENOMIC DNA]</scope>
    <source>
        <tissue evidence="1">Flushing bud</tissue>
    </source>
</reference>
<evidence type="ECO:0000313" key="1">
    <source>
        <dbReference type="EMBL" id="KUM50786.1"/>
    </source>
</evidence>
<protein>
    <submittedName>
        <fullName evidence="1">Uncharacterized protein</fullName>
    </submittedName>
</protein>